<name>A0A380TFE0_9ZZZZ</name>
<sequence>MVAQLQSRNALGMGGRIITGNRTDRSGAVIMIGFPLPREGDLPKLPEADPEVDDD</sequence>
<organism evidence="1">
    <name type="scientific">metagenome</name>
    <dbReference type="NCBI Taxonomy" id="256318"/>
    <lineage>
        <taxon>unclassified sequences</taxon>
        <taxon>metagenomes</taxon>
    </lineage>
</organism>
<accession>A0A380TFE0</accession>
<proteinExistence type="predicted"/>
<reference evidence="1" key="1">
    <citation type="submission" date="2018-07" db="EMBL/GenBank/DDBJ databases">
        <authorList>
            <person name="Quirk P.G."/>
            <person name="Krulwich T.A."/>
        </authorList>
    </citation>
    <scope>NUCLEOTIDE SEQUENCE</scope>
</reference>
<dbReference type="EMBL" id="UIDG01000319">
    <property type="protein sequence ID" value="SUS07145.1"/>
    <property type="molecule type" value="Genomic_DNA"/>
</dbReference>
<gene>
    <name evidence="1" type="ORF">DF3PB_3860003</name>
</gene>
<evidence type="ECO:0000313" key="1">
    <source>
        <dbReference type="EMBL" id="SUS07145.1"/>
    </source>
</evidence>
<dbReference type="AlphaFoldDB" id="A0A380TFE0"/>
<protein>
    <submittedName>
        <fullName evidence="1">Uncharacterized protein</fullName>
    </submittedName>
</protein>